<feature type="transmembrane region" description="Helical" evidence="1">
    <location>
        <begin position="423"/>
        <end position="442"/>
    </location>
</feature>
<gene>
    <name evidence="2" type="ORF">NITGR_170018</name>
</gene>
<dbReference type="InterPro" id="IPR018580">
    <property type="entry name" value="Uncharacterised_YfhO"/>
</dbReference>
<name>M1Z9C7_NITG3</name>
<proteinExistence type="predicted"/>
<keyword evidence="1" id="KW-0472">Membrane</keyword>
<evidence type="ECO:0000313" key="3">
    <source>
        <dbReference type="Proteomes" id="UP000011704"/>
    </source>
</evidence>
<accession>M1Z9C7</accession>
<dbReference type="RefSeq" id="WP_005006493.1">
    <property type="nucleotide sequence ID" value="NZ_HG422173.1"/>
</dbReference>
<dbReference type="Pfam" id="PF09586">
    <property type="entry name" value="YfhO"/>
    <property type="match status" value="1"/>
</dbReference>
<feature type="transmembrane region" description="Helical" evidence="1">
    <location>
        <begin position="152"/>
        <end position="170"/>
    </location>
</feature>
<dbReference type="EMBL" id="CAQJ01000019">
    <property type="protein sequence ID" value="CCQ89761.1"/>
    <property type="molecule type" value="Genomic_DNA"/>
</dbReference>
<feature type="transmembrane region" description="Helical" evidence="1">
    <location>
        <begin position="260"/>
        <end position="279"/>
    </location>
</feature>
<protein>
    <recommendedName>
        <fullName evidence="4">YfhO family protein</fullName>
    </recommendedName>
</protein>
<feature type="transmembrane region" description="Helical" evidence="1">
    <location>
        <begin position="128"/>
        <end position="145"/>
    </location>
</feature>
<comment type="caution">
    <text evidence="2">The sequence shown here is derived from an EMBL/GenBank/DDBJ whole genome shotgun (WGS) entry which is preliminary data.</text>
</comment>
<feature type="transmembrane region" description="Helical" evidence="1">
    <location>
        <begin position="832"/>
        <end position="855"/>
    </location>
</feature>
<feature type="transmembrane region" description="Helical" evidence="1">
    <location>
        <begin position="35"/>
        <end position="52"/>
    </location>
</feature>
<reference evidence="2 3" key="1">
    <citation type="journal article" date="2013" name="Front. Microbiol.">
        <title>The genome of Nitrospina gracilis illuminates the metabolism and evolution of the major marine nitrite oxidizer.</title>
        <authorList>
            <person name="Luecker S."/>
            <person name="Nowka B."/>
            <person name="Rattei T."/>
            <person name="Spieck E."/>
            <person name="and Daims H."/>
        </authorList>
    </citation>
    <scope>NUCLEOTIDE SEQUENCE [LARGE SCALE GENOMIC DNA]</scope>
    <source>
        <strain evidence="2 3">3/211</strain>
    </source>
</reference>
<dbReference type="STRING" id="1266370.NITGR_170018"/>
<dbReference type="HOGENOM" id="CLU_327563_0_0_0"/>
<keyword evidence="1" id="KW-0812">Transmembrane</keyword>
<feature type="transmembrane region" description="Helical" evidence="1">
    <location>
        <begin position="176"/>
        <end position="192"/>
    </location>
</feature>
<feature type="transmembrane region" description="Helical" evidence="1">
    <location>
        <begin position="199"/>
        <end position="217"/>
    </location>
</feature>
<dbReference type="Proteomes" id="UP000011704">
    <property type="component" value="Unassembled WGS sequence"/>
</dbReference>
<evidence type="ECO:0000256" key="1">
    <source>
        <dbReference type="SAM" id="Phobius"/>
    </source>
</evidence>
<feature type="transmembrane region" description="Helical" evidence="1">
    <location>
        <begin position="94"/>
        <end position="113"/>
    </location>
</feature>
<sequence>MSSPDSQIFLALGVILFMVLSPVLAWPHTRRLTPIVLSFYILFLWLHWDIVAGDRMTYHDTAWNLEGWSAIIQQWVYSGEPLGWNPFIGAGQPFALYHNVLSSLPSVFFAWLFKTLGLPFDSTQNFKLIWTFGHLNICTGALLLFRLLYRDSWVCLLGMTTLLFGGLFFVELGQGVVIYVLSFLPYMLFFLIKYYRERTWPPLLLFAVFLGMSVNYYIPTYMAYTLLMFLLAAWLAAGLREDVSVRAEVRSLGLTLRKQLWVIPPALLLMAATAAPMFYNYAEIQDYASPTRGYSTNDAKTTDYTHQKGVSVPWSAYSMLIHPRMTSMTDLHSAYYIGLIPCIAVVASLMVGGNRLFMILSLFLVVISAKDIFGLPLWEWLRGFLPLGDTLRHTFMFARLAAFFLLTVSLAGLMSLKSSGATPLRKTLAVVLGAVFWAGLFWDEWTMGLQMKFMLAGMVLILFAASRWIPKAGASVACLAVLLSFHAYDLIDVTRKHPLPQSPFWGKFDYPRQYTMDPIVYPATWQVRPEASIPVPQYMKSTYNKEAIWANKFPDTMLWLQKDLTWFLLHQRFLDEEVAYANPFYHKNLELKQAAGNLFYALPAGNHTDPETRVFPALKKILNLDRPVMQVTGMSGRSEKAGEAGDAETAQVWFSFSIEEGFSPDRLEIKSWPWLGSWKGGSVEVWQSENGRSWQIVQELKLEEAVPDKTHHYYTFRLQQPVTQPFFKLVIDAAHISLFSSVQLVESGAKKSQAVVEEGGTLIQRHNPGSNRVTVDLDLPSDAYLLRLENYHPGWTATVDGNAVPIKRVSPNFQAVSVPSGQHTVEFEFRSFYPNLVILHIVTGLLGGAGFLWWLSGIRLPGGRTAMKDTPLEASTPS</sequence>
<dbReference type="InParanoid" id="M1Z9C7"/>
<evidence type="ECO:0008006" key="4">
    <source>
        <dbReference type="Google" id="ProtNLM"/>
    </source>
</evidence>
<dbReference type="OrthoDB" id="9772884at2"/>
<evidence type="ECO:0000313" key="2">
    <source>
        <dbReference type="EMBL" id="CCQ89761.1"/>
    </source>
</evidence>
<feature type="transmembrane region" description="Helical" evidence="1">
    <location>
        <begin position="223"/>
        <end position="239"/>
    </location>
</feature>
<dbReference type="AlphaFoldDB" id="M1Z9C7"/>
<feature type="transmembrane region" description="Helical" evidence="1">
    <location>
        <begin position="356"/>
        <end position="377"/>
    </location>
</feature>
<keyword evidence="1" id="KW-1133">Transmembrane helix</keyword>
<feature type="transmembrane region" description="Helical" evidence="1">
    <location>
        <begin position="397"/>
        <end position="416"/>
    </location>
</feature>
<keyword evidence="3" id="KW-1185">Reference proteome</keyword>
<organism evidence="2 3">
    <name type="scientific">Nitrospina gracilis (strain 3/211)</name>
    <dbReference type="NCBI Taxonomy" id="1266370"/>
    <lineage>
        <taxon>Bacteria</taxon>
        <taxon>Pseudomonadati</taxon>
        <taxon>Nitrospinota/Tectimicrobiota group</taxon>
        <taxon>Nitrospinota</taxon>
        <taxon>Nitrospinia</taxon>
        <taxon>Nitrospinales</taxon>
        <taxon>Nitrospinaceae</taxon>
        <taxon>Nitrospina</taxon>
    </lineage>
</organism>
<feature type="transmembrane region" description="Helical" evidence="1">
    <location>
        <begin position="333"/>
        <end position="351"/>
    </location>
</feature>